<name>A0A1G8GSQ7_9MICO</name>
<reference evidence="16" key="1">
    <citation type="submission" date="2016-10" db="EMBL/GenBank/DDBJ databases">
        <authorList>
            <person name="Varghese N."/>
            <person name="Submissions S."/>
        </authorList>
    </citation>
    <scope>NUCLEOTIDE SEQUENCE [LARGE SCALE GENOMIC DNA]</scope>
    <source>
        <strain evidence="16">DSM 22002</strain>
    </source>
</reference>
<dbReference type="EC" id="5.2.1.8" evidence="3 11"/>
<dbReference type="GO" id="GO:0044183">
    <property type="term" value="F:protein folding chaperone"/>
    <property type="evidence" value="ECO:0007669"/>
    <property type="project" value="TreeGrafter"/>
</dbReference>
<comment type="domain">
    <text evidence="11">Consists of 3 domains; the N-terminus binds the ribosome, the middle domain has PPIase activity, while the C-terminus has intrinsic chaperone activity on its own.</text>
</comment>
<dbReference type="AlphaFoldDB" id="A0A1G8GSQ7"/>
<dbReference type="Pfam" id="PF05698">
    <property type="entry name" value="Trigger_C"/>
    <property type="match status" value="1"/>
</dbReference>
<evidence type="ECO:0000256" key="1">
    <source>
        <dbReference type="ARBA" id="ARBA00000971"/>
    </source>
</evidence>
<evidence type="ECO:0000256" key="12">
    <source>
        <dbReference type="PROSITE-ProRule" id="PRU00277"/>
    </source>
</evidence>
<dbReference type="GO" id="GO:0051301">
    <property type="term" value="P:cell division"/>
    <property type="evidence" value="ECO:0007669"/>
    <property type="project" value="UniProtKB-KW"/>
</dbReference>
<evidence type="ECO:0000256" key="7">
    <source>
        <dbReference type="ARBA" id="ARBA00023186"/>
    </source>
</evidence>
<dbReference type="InterPro" id="IPR001179">
    <property type="entry name" value="PPIase_FKBP_dom"/>
</dbReference>
<evidence type="ECO:0000256" key="5">
    <source>
        <dbReference type="ARBA" id="ARBA00022618"/>
    </source>
</evidence>
<dbReference type="Pfam" id="PF00254">
    <property type="entry name" value="FKBP_C"/>
    <property type="match status" value="1"/>
</dbReference>
<dbReference type="InterPro" id="IPR005215">
    <property type="entry name" value="Trig_fac"/>
</dbReference>
<dbReference type="OrthoDB" id="9767721at2"/>
<dbReference type="InterPro" id="IPR027304">
    <property type="entry name" value="Trigger_fact/SurA_dom_sf"/>
</dbReference>
<evidence type="ECO:0000256" key="11">
    <source>
        <dbReference type="HAMAP-Rule" id="MF_00303"/>
    </source>
</evidence>
<dbReference type="HAMAP" id="MF_00303">
    <property type="entry name" value="Trigger_factor_Tig"/>
    <property type="match status" value="1"/>
</dbReference>
<evidence type="ECO:0000313" key="15">
    <source>
        <dbReference type="EMBL" id="SDH97434.1"/>
    </source>
</evidence>
<dbReference type="GO" id="GO:0005737">
    <property type="term" value="C:cytoplasm"/>
    <property type="evidence" value="ECO:0007669"/>
    <property type="project" value="UniProtKB-SubCell"/>
</dbReference>
<evidence type="ECO:0000259" key="14">
    <source>
        <dbReference type="PROSITE" id="PS50059"/>
    </source>
</evidence>
<comment type="catalytic activity">
    <reaction evidence="1 11 12">
        <text>[protein]-peptidylproline (omega=180) = [protein]-peptidylproline (omega=0)</text>
        <dbReference type="Rhea" id="RHEA:16237"/>
        <dbReference type="Rhea" id="RHEA-COMP:10747"/>
        <dbReference type="Rhea" id="RHEA-COMP:10748"/>
        <dbReference type="ChEBI" id="CHEBI:83833"/>
        <dbReference type="ChEBI" id="CHEBI:83834"/>
        <dbReference type="EC" id="5.2.1.8"/>
    </reaction>
</comment>
<evidence type="ECO:0000256" key="2">
    <source>
        <dbReference type="ARBA" id="ARBA00005464"/>
    </source>
</evidence>
<dbReference type="GO" id="GO:0015031">
    <property type="term" value="P:protein transport"/>
    <property type="evidence" value="ECO:0007669"/>
    <property type="project" value="UniProtKB-UniRule"/>
</dbReference>
<dbReference type="Proteomes" id="UP000198822">
    <property type="component" value="Chromosome I"/>
</dbReference>
<evidence type="ECO:0000256" key="6">
    <source>
        <dbReference type="ARBA" id="ARBA00023110"/>
    </source>
</evidence>
<dbReference type="SUPFAM" id="SSF102735">
    <property type="entry name" value="Trigger factor ribosome-binding domain"/>
    <property type="match status" value="1"/>
</dbReference>
<dbReference type="InterPro" id="IPR046357">
    <property type="entry name" value="PPIase_dom_sf"/>
</dbReference>
<dbReference type="RefSeq" id="WP_157674872.1">
    <property type="nucleotide sequence ID" value="NZ_LT629695.1"/>
</dbReference>
<proteinExistence type="inferred from homology"/>
<keyword evidence="6 11" id="KW-0697">Rotamase</keyword>
<gene>
    <name evidence="11" type="primary">tig</name>
    <name evidence="15" type="ORF">SAMN04489720_3056</name>
</gene>
<dbReference type="SUPFAM" id="SSF54534">
    <property type="entry name" value="FKBP-like"/>
    <property type="match status" value="1"/>
</dbReference>
<evidence type="ECO:0000256" key="10">
    <source>
        <dbReference type="ARBA" id="ARBA00029986"/>
    </source>
</evidence>
<organism evidence="15 16">
    <name type="scientific">Agrococcus jejuensis</name>
    <dbReference type="NCBI Taxonomy" id="399736"/>
    <lineage>
        <taxon>Bacteria</taxon>
        <taxon>Bacillati</taxon>
        <taxon>Actinomycetota</taxon>
        <taxon>Actinomycetes</taxon>
        <taxon>Micrococcales</taxon>
        <taxon>Microbacteriaceae</taxon>
        <taxon>Agrococcus</taxon>
    </lineage>
</organism>
<evidence type="ECO:0000256" key="13">
    <source>
        <dbReference type="RuleBase" id="RU003914"/>
    </source>
</evidence>
<keyword evidence="8 11" id="KW-0413">Isomerase</keyword>
<dbReference type="Gene3D" id="1.10.3120.10">
    <property type="entry name" value="Trigger factor, C-terminal domain"/>
    <property type="match status" value="1"/>
</dbReference>
<dbReference type="Gene3D" id="3.10.50.40">
    <property type="match status" value="1"/>
</dbReference>
<dbReference type="InterPro" id="IPR008881">
    <property type="entry name" value="Trigger_fac_ribosome-bd_bac"/>
</dbReference>
<dbReference type="InterPro" id="IPR008880">
    <property type="entry name" value="Trigger_fac_C"/>
</dbReference>
<evidence type="ECO:0000313" key="16">
    <source>
        <dbReference type="Proteomes" id="UP000198822"/>
    </source>
</evidence>
<dbReference type="PIRSF" id="PIRSF003095">
    <property type="entry name" value="Trigger_factor"/>
    <property type="match status" value="1"/>
</dbReference>
<dbReference type="GO" id="GO:0043022">
    <property type="term" value="F:ribosome binding"/>
    <property type="evidence" value="ECO:0007669"/>
    <property type="project" value="TreeGrafter"/>
</dbReference>
<evidence type="ECO:0000256" key="3">
    <source>
        <dbReference type="ARBA" id="ARBA00013194"/>
    </source>
</evidence>
<dbReference type="GO" id="GO:0043335">
    <property type="term" value="P:protein unfolding"/>
    <property type="evidence" value="ECO:0007669"/>
    <property type="project" value="TreeGrafter"/>
</dbReference>
<dbReference type="EMBL" id="LT629695">
    <property type="protein sequence ID" value="SDH97434.1"/>
    <property type="molecule type" value="Genomic_DNA"/>
</dbReference>
<evidence type="ECO:0000256" key="4">
    <source>
        <dbReference type="ARBA" id="ARBA00016902"/>
    </source>
</evidence>
<comment type="similarity">
    <text evidence="2 11 13">Belongs to the FKBP-type PPIase family. Tig subfamily.</text>
</comment>
<accession>A0A1G8GSQ7</accession>
<dbReference type="Gene3D" id="3.30.70.1050">
    <property type="entry name" value="Trigger factor ribosome-binding domain"/>
    <property type="match status" value="1"/>
</dbReference>
<dbReference type="InterPro" id="IPR036611">
    <property type="entry name" value="Trigger_fac_ribosome-bd_sf"/>
</dbReference>
<dbReference type="STRING" id="399736.SAMN04489720_3056"/>
<keyword evidence="9 11" id="KW-0131">Cell cycle</keyword>
<keyword evidence="7 11" id="KW-0143">Chaperone</keyword>
<evidence type="ECO:0000256" key="9">
    <source>
        <dbReference type="ARBA" id="ARBA00023306"/>
    </source>
</evidence>
<dbReference type="Pfam" id="PF05697">
    <property type="entry name" value="Trigger_N"/>
    <property type="match status" value="1"/>
</dbReference>
<dbReference type="SUPFAM" id="SSF109998">
    <property type="entry name" value="Triger factor/SurA peptide-binding domain-like"/>
    <property type="match status" value="1"/>
</dbReference>
<comment type="function">
    <text evidence="11">Involved in protein export. Acts as a chaperone by maintaining the newly synthesized protein in an open conformation. Functions as a peptidyl-prolyl cis-trans isomerase.</text>
</comment>
<dbReference type="PROSITE" id="PS50059">
    <property type="entry name" value="FKBP_PPIASE"/>
    <property type="match status" value="1"/>
</dbReference>
<evidence type="ECO:0000256" key="8">
    <source>
        <dbReference type="ARBA" id="ARBA00023235"/>
    </source>
</evidence>
<dbReference type="PANTHER" id="PTHR30560:SF3">
    <property type="entry name" value="TRIGGER FACTOR-LIKE PROTEIN TIG, CHLOROPLASTIC"/>
    <property type="match status" value="1"/>
</dbReference>
<dbReference type="GO" id="GO:0003755">
    <property type="term" value="F:peptidyl-prolyl cis-trans isomerase activity"/>
    <property type="evidence" value="ECO:0007669"/>
    <property type="project" value="UniProtKB-UniRule"/>
</dbReference>
<comment type="subcellular location">
    <subcellularLocation>
        <location evidence="11">Cytoplasm</location>
    </subcellularLocation>
    <text evidence="11">About half TF is bound to the ribosome near the polypeptide exit tunnel while the other half is free in the cytoplasm.</text>
</comment>
<dbReference type="PANTHER" id="PTHR30560">
    <property type="entry name" value="TRIGGER FACTOR CHAPERONE AND PEPTIDYL-PROLYL CIS/TRANS ISOMERASE"/>
    <property type="match status" value="1"/>
</dbReference>
<sequence>MKTTVEQLEPTRAKLTIAVTPEELRPAIDAAYKEIAEQIQIPGFRKGKVPAAIIDQRIGRDQVLSQAVSESIDEHYRAGVAESGIKPLGRPSADIATWPEAKDYSGDLVLEIEVDVRPEFDMPALEGRTVEVSPVAIGDEAIDAELDTLRSRFGTLVTVDRPAAKGDFVTLDLVATIDGAEVDRAAGVSYEVGSGELLDGIDDAVETLTAGEDTTFTSTLVGGEHAGADAEVAVSVTAVKERELPAADDDFAQMASQFDTIAELRDDLSTNVARRETLRQAQDARAALQEALVADAEIPVPTQAVEDEVHRHLEGENRLEDDVHRAEVTEETQKQIRSGILFDRIAEEQDLQVSQTELSQYVMQMAQQYQMAPQELVEILQQNGQLPTILADLLRGKALTWALGQVEVKDTDGAVVDLSEFTQTEPETTESDVEAAIRQAEARIAAEAQD</sequence>
<protein>
    <recommendedName>
        <fullName evidence="4 11">Trigger factor</fullName>
        <shortName evidence="11">TF</shortName>
        <ecNumber evidence="3 11">5.2.1.8</ecNumber>
    </recommendedName>
    <alternativeName>
        <fullName evidence="10 11">PPIase</fullName>
    </alternativeName>
</protein>
<dbReference type="NCBIfam" id="TIGR00115">
    <property type="entry name" value="tig"/>
    <property type="match status" value="1"/>
</dbReference>
<keyword evidence="5 11" id="KW-0132">Cell division</keyword>
<feature type="domain" description="PPIase FKBP-type" evidence="14">
    <location>
        <begin position="166"/>
        <end position="217"/>
    </location>
</feature>
<keyword evidence="16" id="KW-1185">Reference proteome</keyword>
<keyword evidence="11" id="KW-0963">Cytoplasm</keyword>
<dbReference type="GO" id="GO:0051083">
    <property type="term" value="P:'de novo' cotranslational protein folding"/>
    <property type="evidence" value="ECO:0007669"/>
    <property type="project" value="TreeGrafter"/>
</dbReference>
<dbReference type="InterPro" id="IPR037041">
    <property type="entry name" value="Trigger_fac_C_sf"/>
</dbReference>